<dbReference type="CDD" id="cd13751">
    <property type="entry name" value="TGF_beta_GDF8_like"/>
    <property type="match status" value="1"/>
</dbReference>
<dbReference type="PANTHER" id="PTHR11848:SF262">
    <property type="entry name" value="LD29161P"/>
    <property type="match status" value="1"/>
</dbReference>
<evidence type="ECO:0000256" key="5">
    <source>
        <dbReference type="ARBA" id="ARBA00023157"/>
    </source>
</evidence>
<dbReference type="AlphaFoldDB" id="A0A9W2ZJ51"/>
<dbReference type="OrthoDB" id="5948587at2759"/>
<reference evidence="11" key="1">
    <citation type="submission" date="2025-08" db="UniProtKB">
        <authorList>
            <consortium name="RefSeq"/>
        </authorList>
    </citation>
    <scope>IDENTIFICATION</scope>
</reference>
<feature type="chain" id="PRO_5040844794" evidence="8">
    <location>
        <begin position="26"/>
        <end position="535"/>
    </location>
</feature>
<proteinExistence type="inferred from homology"/>
<evidence type="ECO:0000256" key="6">
    <source>
        <dbReference type="RuleBase" id="RU000354"/>
    </source>
</evidence>
<dbReference type="InterPro" id="IPR001839">
    <property type="entry name" value="TGF-b_C"/>
</dbReference>
<dbReference type="Pfam" id="PF00019">
    <property type="entry name" value="TGF_beta"/>
    <property type="match status" value="1"/>
</dbReference>
<evidence type="ECO:0000256" key="7">
    <source>
        <dbReference type="SAM" id="MobiDB-lite"/>
    </source>
</evidence>
<evidence type="ECO:0000256" key="2">
    <source>
        <dbReference type="ARBA" id="ARBA00006656"/>
    </source>
</evidence>
<dbReference type="Pfam" id="PF00688">
    <property type="entry name" value="TGFb_propeptide"/>
    <property type="match status" value="1"/>
</dbReference>
<dbReference type="OMA" id="TEQCASC"/>
<dbReference type="PANTHER" id="PTHR11848">
    <property type="entry name" value="TGF-BETA FAMILY"/>
    <property type="match status" value="1"/>
</dbReference>
<dbReference type="PROSITE" id="PS51362">
    <property type="entry name" value="TGF_BETA_2"/>
    <property type="match status" value="1"/>
</dbReference>
<accession>A0A9W2ZJ51</accession>
<feature type="signal peptide" evidence="8">
    <location>
        <begin position="1"/>
        <end position="25"/>
    </location>
</feature>
<dbReference type="GO" id="GO:0008083">
    <property type="term" value="F:growth factor activity"/>
    <property type="evidence" value="ECO:0007669"/>
    <property type="project" value="UniProtKB-KW"/>
</dbReference>
<keyword evidence="5" id="KW-1015">Disulfide bond</keyword>
<evidence type="ECO:0000256" key="8">
    <source>
        <dbReference type="SAM" id="SignalP"/>
    </source>
</evidence>
<comment type="subcellular location">
    <subcellularLocation>
        <location evidence="1">Secreted</location>
    </subcellularLocation>
</comment>
<evidence type="ECO:0000256" key="1">
    <source>
        <dbReference type="ARBA" id="ARBA00004613"/>
    </source>
</evidence>
<protein>
    <submittedName>
        <fullName evidence="11">Growth/differentiation factor 8-like isoform X1</fullName>
    </submittedName>
</protein>
<organism evidence="10 11">
    <name type="scientific">Biomphalaria glabrata</name>
    <name type="common">Bloodfluke planorb</name>
    <name type="synonym">Freshwater snail</name>
    <dbReference type="NCBI Taxonomy" id="6526"/>
    <lineage>
        <taxon>Eukaryota</taxon>
        <taxon>Metazoa</taxon>
        <taxon>Spiralia</taxon>
        <taxon>Lophotrochozoa</taxon>
        <taxon>Mollusca</taxon>
        <taxon>Gastropoda</taxon>
        <taxon>Heterobranchia</taxon>
        <taxon>Euthyneura</taxon>
        <taxon>Panpulmonata</taxon>
        <taxon>Hygrophila</taxon>
        <taxon>Lymnaeoidea</taxon>
        <taxon>Planorbidae</taxon>
        <taxon>Biomphalaria</taxon>
    </lineage>
</organism>
<gene>
    <name evidence="11" type="primary">LOC106056628</name>
</gene>
<dbReference type="InterPro" id="IPR015615">
    <property type="entry name" value="TGF-beta-rel"/>
</dbReference>
<dbReference type="InterPro" id="IPR001111">
    <property type="entry name" value="TGF-b_propeptide"/>
</dbReference>
<keyword evidence="4 6" id="KW-0339">Growth factor</keyword>
<keyword evidence="10" id="KW-1185">Reference proteome</keyword>
<dbReference type="SUPFAM" id="SSF57501">
    <property type="entry name" value="Cystine-knot cytokines"/>
    <property type="match status" value="1"/>
</dbReference>
<evidence type="ECO:0000259" key="9">
    <source>
        <dbReference type="PROSITE" id="PS51362"/>
    </source>
</evidence>
<dbReference type="Gene3D" id="2.10.90.10">
    <property type="entry name" value="Cystine-knot cytokines"/>
    <property type="match status" value="1"/>
</dbReference>
<dbReference type="InterPro" id="IPR029034">
    <property type="entry name" value="Cystine-knot_cytokine"/>
</dbReference>
<comment type="similarity">
    <text evidence="2 6">Belongs to the TGF-beta family.</text>
</comment>
<keyword evidence="8" id="KW-0732">Signal</keyword>
<evidence type="ECO:0000256" key="4">
    <source>
        <dbReference type="ARBA" id="ARBA00023030"/>
    </source>
</evidence>
<dbReference type="Proteomes" id="UP001165740">
    <property type="component" value="Chromosome 1"/>
</dbReference>
<evidence type="ECO:0000313" key="11">
    <source>
        <dbReference type="RefSeq" id="XP_055875021.1"/>
    </source>
</evidence>
<name>A0A9W2ZJ51_BIOGL</name>
<evidence type="ECO:0000256" key="3">
    <source>
        <dbReference type="ARBA" id="ARBA00022525"/>
    </source>
</evidence>
<evidence type="ECO:0000313" key="10">
    <source>
        <dbReference type="Proteomes" id="UP001165740"/>
    </source>
</evidence>
<dbReference type="GeneID" id="106056628"/>
<dbReference type="RefSeq" id="XP_055875021.1">
    <property type="nucleotide sequence ID" value="XM_056019046.1"/>
</dbReference>
<dbReference type="GO" id="GO:0005615">
    <property type="term" value="C:extracellular space"/>
    <property type="evidence" value="ECO:0007669"/>
    <property type="project" value="TreeGrafter"/>
</dbReference>
<feature type="domain" description="TGF-beta family profile" evidence="9">
    <location>
        <begin position="425"/>
        <end position="535"/>
    </location>
</feature>
<dbReference type="Gene3D" id="2.60.120.970">
    <property type="match status" value="1"/>
</dbReference>
<dbReference type="GO" id="GO:0005125">
    <property type="term" value="F:cytokine activity"/>
    <property type="evidence" value="ECO:0007669"/>
    <property type="project" value="TreeGrafter"/>
</dbReference>
<feature type="compositionally biased region" description="Low complexity" evidence="7">
    <location>
        <begin position="27"/>
        <end position="45"/>
    </location>
</feature>
<feature type="region of interest" description="Disordered" evidence="7">
    <location>
        <begin position="27"/>
        <end position="54"/>
    </location>
</feature>
<sequence length="535" mass="60991">MSNLAPHAFISLLALLLMSGTNVHSLHTKSLSNSSNNKKSNQHQNGFTEDSSLSNKDYTWDSNNDINNISDTKTSNFIANELELEQNNHKIFNSSLVFKLSDNENDQLSSNLINSTQSAQDIFHSRDIDVNNEHNTPSDFNSTTDDELVKNVGERELGLPFSFDEGENTTLLLNNAYTNLSHFNVSFENYADIKAKTSHCLSCQIRNDSRDFRIQSIKHQILKHLNFKSLPNATRNAIPKMPALYHIYNANPELLNDDPHSHGHESDTDEFVVKTERVFTAAKEASSPNFNNISDSVFFSQPAQLATARVRSAKLWIYIRKAELQRPYLLLTVRRIFLEQGTNVILKFVYSSKINVSKAFGWKRIELRDIVVDWMKHPLFDIGLQIRAENDKGQNLVVLPPTDDIDKGYEPWLDIKIQEVRSNSRHKRSDSLVCSGNTTENRCCRYPLYVSFIDFGWEWIIAPTHVKADYCSGECRMTMQDNTPYSWVNQQLPGSAGSCCSPIKMSALPLLYFDENHNILYQILQNMKVEKCGCT</sequence>
<keyword evidence="3" id="KW-0964">Secreted</keyword>
<dbReference type="SMART" id="SM00204">
    <property type="entry name" value="TGFB"/>
    <property type="match status" value="1"/>
</dbReference>